<dbReference type="AlphaFoldDB" id="A0AAD7HKF4"/>
<comment type="caution">
    <text evidence="2">The sequence shown here is derived from an EMBL/GenBank/DDBJ whole genome shotgun (WGS) entry which is preliminary data.</text>
</comment>
<protein>
    <recommendedName>
        <fullName evidence="1">Integrase core domain-containing protein</fullName>
    </recommendedName>
</protein>
<keyword evidence="3" id="KW-1185">Reference proteome</keyword>
<feature type="non-terminal residue" evidence="2">
    <location>
        <position position="1"/>
    </location>
</feature>
<name>A0AAD7HKF4_9AGAR</name>
<dbReference type="EMBL" id="JARKIB010000221">
    <property type="protein sequence ID" value="KAJ7722312.1"/>
    <property type="molecule type" value="Genomic_DNA"/>
</dbReference>
<sequence>STHNTRIERLWVEVGSYFARPWRAFFLRLERLHRLDRDNPHHLWLLHRLFLSQINEDCKTFQDHWNHHPISGKGKNQTPLDMRFTGELQYGKYVDNFDEVHPDILAQYPDLDTFSEDLDASIADDLRRQVHHEPVDVPKHLSPFLTAETEQIFSQALGMVQAEETVPVGFGVAESEWEHGVYSEVEVLKVGRKESDIHLPFPIWWPRAVAWAQGLELMVRLQAVENGDIL</sequence>
<evidence type="ECO:0000313" key="2">
    <source>
        <dbReference type="EMBL" id="KAJ7722312.1"/>
    </source>
</evidence>
<accession>A0AAD7HKF4</accession>
<feature type="domain" description="Integrase core" evidence="1">
    <location>
        <begin position="1"/>
        <end position="89"/>
    </location>
</feature>
<dbReference type="InterPro" id="IPR058913">
    <property type="entry name" value="Integrase_dom_put"/>
</dbReference>
<dbReference type="Pfam" id="PF24764">
    <property type="entry name" value="rva_4"/>
    <property type="match status" value="1"/>
</dbReference>
<evidence type="ECO:0000313" key="3">
    <source>
        <dbReference type="Proteomes" id="UP001215598"/>
    </source>
</evidence>
<proteinExistence type="predicted"/>
<reference evidence="2" key="1">
    <citation type="submission" date="2023-03" db="EMBL/GenBank/DDBJ databases">
        <title>Massive genome expansion in bonnet fungi (Mycena s.s.) driven by repeated elements and novel gene families across ecological guilds.</title>
        <authorList>
            <consortium name="Lawrence Berkeley National Laboratory"/>
            <person name="Harder C.B."/>
            <person name="Miyauchi S."/>
            <person name="Viragh M."/>
            <person name="Kuo A."/>
            <person name="Thoen E."/>
            <person name="Andreopoulos B."/>
            <person name="Lu D."/>
            <person name="Skrede I."/>
            <person name="Drula E."/>
            <person name="Henrissat B."/>
            <person name="Morin E."/>
            <person name="Kohler A."/>
            <person name="Barry K."/>
            <person name="LaButti K."/>
            <person name="Morin E."/>
            <person name="Salamov A."/>
            <person name="Lipzen A."/>
            <person name="Mereny Z."/>
            <person name="Hegedus B."/>
            <person name="Baldrian P."/>
            <person name="Stursova M."/>
            <person name="Weitz H."/>
            <person name="Taylor A."/>
            <person name="Grigoriev I.V."/>
            <person name="Nagy L.G."/>
            <person name="Martin F."/>
            <person name="Kauserud H."/>
        </authorList>
    </citation>
    <scope>NUCLEOTIDE SEQUENCE</scope>
    <source>
        <strain evidence="2">CBHHK182m</strain>
    </source>
</reference>
<organism evidence="2 3">
    <name type="scientific">Mycena metata</name>
    <dbReference type="NCBI Taxonomy" id="1033252"/>
    <lineage>
        <taxon>Eukaryota</taxon>
        <taxon>Fungi</taxon>
        <taxon>Dikarya</taxon>
        <taxon>Basidiomycota</taxon>
        <taxon>Agaricomycotina</taxon>
        <taxon>Agaricomycetes</taxon>
        <taxon>Agaricomycetidae</taxon>
        <taxon>Agaricales</taxon>
        <taxon>Marasmiineae</taxon>
        <taxon>Mycenaceae</taxon>
        <taxon>Mycena</taxon>
    </lineage>
</organism>
<dbReference type="Proteomes" id="UP001215598">
    <property type="component" value="Unassembled WGS sequence"/>
</dbReference>
<gene>
    <name evidence="2" type="ORF">B0H16DRAFT_1334770</name>
</gene>
<evidence type="ECO:0000259" key="1">
    <source>
        <dbReference type="Pfam" id="PF24764"/>
    </source>
</evidence>